<evidence type="ECO:0000313" key="2">
    <source>
        <dbReference type="EMBL" id="AIU93584.1"/>
    </source>
</evidence>
<proteinExistence type="predicted"/>
<protein>
    <submittedName>
        <fullName evidence="2">Uncharacterized protein</fullName>
    </submittedName>
</protein>
<feature type="region of interest" description="Disordered" evidence="1">
    <location>
        <begin position="1"/>
        <end position="34"/>
    </location>
</feature>
<accession>A0A097SPY9</accession>
<organism evidence="2">
    <name type="scientific">Rhodococcus sp. NS1</name>
    <dbReference type="NCBI Taxonomy" id="402236"/>
    <lineage>
        <taxon>Bacteria</taxon>
        <taxon>Bacillati</taxon>
        <taxon>Actinomycetota</taxon>
        <taxon>Actinomycetes</taxon>
        <taxon>Mycobacteriales</taxon>
        <taxon>Nocardiaceae</taxon>
        <taxon>Rhodococcus</taxon>
    </lineage>
</organism>
<sequence>MRDQNLKASRPGPEIEGSLLSSTRNDSIVTPSQYAPSHPIDLTIPTGSFGTELQLAVAVDNAAPARSLPETQLRLPNQRRRLRVGLGLGVAHDWVSSTYTMLDRQQLELALLAAMFSSVPK</sequence>
<name>A0A097SPY9_9NOCA</name>
<feature type="compositionally biased region" description="Polar residues" evidence="1">
    <location>
        <begin position="19"/>
        <end position="34"/>
    </location>
</feature>
<keyword evidence="2" id="KW-0614">Plasmid</keyword>
<geneLocation type="plasmid" evidence="2">
    <name>pNSL1</name>
</geneLocation>
<dbReference type="AlphaFoldDB" id="A0A097SPY9"/>
<dbReference type="EMBL" id="KJ605395">
    <property type="protein sequence ID" value="AIU93584.1"/>
    <property type="molecule type" value="Genomic_DNA"/>
</dbReference>
<evidence type="ECO:0000256" key="1">
    <source>
        <dbReference type="SAM" id="MobiDB-lite"/>
    </source>
</evidence>
<gene>
    <name evidence="2" type="ORF">LRS1606.150</name>
</gene>
<reference evidence="2" key="1">
    <citation type="submission" date="2014-03" db="EMBL/GenBank/DDBJ databases">
        <authorList>
            <person name="Zhang G."/>
            <person name="Zhu L."/>
            <person name="Fang P."/>
        </authorList>
    </citation>
    <scope>NUCLEOTIDE SEQUENCE</scope>
    <source>
        <strain evidence="2">NS1</strain>
        <plasmid evidence="2">pNSL1</plasmid>
    </source>
</reference>